<feature type="domain" description="GH18" evidence="1">
    <location>
        <begin position="8"/>
        <end position="286"/>
    </location>
</feature>
<dbReference type="GO" id="GO:0005576">
    <property type="term" value="C:extracellular region"/>
    <property type="evidence" value="ECO:0007669"/>
    <property type="project" value="TreeGrafter"/>
</dbReference>
<keyword evidence="2" id="KW-0378">Hydrolase</keyword>
<name>A0A8J6TIG1_9CHLR</name>
<dbReference type="InterPro" id="IPR017853">
    <property type="entry name" value="GH"/>
</dbReference>
<proteinExistence type="predicted"/>
<dbReference type="InterPro" id="IPR001223">
    <property type="entry name" value="Glyco_hydro18_cat"/>
</dbReference>
<dbReference type="EMBL" id="JACNJN010000120">
    <property type="protein sequence ID" value="MBC8335730.1"/>
    <property type="molecule type" value="Genomic_DNA"/>
</dbReference>
<dbReference type="InterPro" id="IPR050314">
    <property type="entry name" value="Glycosyl_Hydrlase_18"/>
</dbReference>
<dbReference type="GO" id="GO:0008061">
    <property type="term" value="F:chitin binding"/>
    <property type="evidence" value="ECO:0007669"/>
    <property type="project" value="InterPro"/>
</dbReference>
<comment type="caution">
    <text evidence="2">The sequence shown here is derived from an EMBL/GenBank/DDBJ whole genome shotgun (WGS) entry which is preliminary data.</text>
</comment>
<dbReference type="GO" id="GO:0004568">
    <property type="term" value="F:chitinase activity"/>
    <property type="evidence" value="ECO:0007669"/>
    <property type="project" value="TreeGrafter"/>
</dbReference>
<sequence>MSIPTSSFRVIAYATEAIIVDLIPFERITHINYAFLIPNEDGSFADLHNPWKLKQIVEGAHAQGVKVFISVGGWGWDQQFEQMAAQKESRSAFVRNLVNFVDEYNLDGADVDWEYPNPDQSEEFLSLMSELREALPADIMLTAAVIAYGDEHGLGITPEAFQLMDFVNIMTYDGPDHGTMAQFEKGLAYWADRGLPPEKMVLGVPFYARPDGTPYSRLVAADPAAAQVDTFELYGVQLHYNGIPTIQAKTRLALEQVGGIMFWALDHDSQDEHSLLLAMDQVVFGEIK</sequence>
<dbReference type="PROSITE" id="PS51910">
    <property type="entry name" value="GH18_2"/>
    <property type="match status" value="1"/>
</dbReference>
<dbReference type="PANTHER" id="PTHR11177">
    <property type="entry name" value="CHITINASE"/>
    <property type="match status" value="1"/>
</dbReference>
<dbReference type="SUPFAM" id="SSF51445">
    <property type="entry name" value="(Trans)glycosidases"/>
    <property type="match status" value="1"/>
</dbReference>
<dbReference type="Gene3D" id="3.20.20.80">
    <property type="entry name" value="Glycosidases"/>
    <property type="match status" value="1"/>
</dbReference>
<dbReference type="GO" id="GO:0006032">
    <property type="term" value="P:chitin catabolic process"/>
    <property type="evidence" value="ECO:0007669"/>
    <property type="project" value="TreeGrafter"/>
</dbReference>
<dbReference type="GO" id="GO:0005975">
    <property type="term" value="P:carbohydrate metabolic process"/>
    <property type="evidence" value="ECO:0007669"/>
    <property type="project" value="InterPro"/>
</dbReference>
<organism evidence="2 3">
    <name type="scientific">Candidatus Desulfolinea nitratireducens</name>
    <dbReference type="NCBI Taxonomy" id="2841698"/>
    <lineage>
        <taxon>Bacteria</taxon>
        <taxon>Bacillati</taxon>
        <taxon>Chloroflexota</taxon>
        <taxon>Anaerolineae</taxon>
        <taxon>Anaerolineales</taxon>
        <taxon>Anaerolineales incertae sedis</taxon>
        <taxon>Candidatus Desulfolinea</taxon>
    </lineage>
</organism>
<dbReference type="InterPro" id="IPR011583">
    <property type="entry name" value="Chitinase_II/V-like_cat"/>
</dbReference>
<dbReference type="SMART" id="SM00636">
    <property type="entry name" value="Glyco_18"/>
    <property type="match status" value="1"/>
</dbReference>
<evidence type="ECO:0000313" key="3">
    <source>
        <dbReference type="Proteomes" id="UP000614469"/>
    </source>
</evidence>
<dbReference type="Proteomes" id="UP000614469">
    <property type="component" value="Unassembled WGS sequence"/>
</dbReference>
<evidence type="ECO:0000259" key="1">
    <source>
        <dbReference type="PROSITE" id="PS51910"/>
    </source>
</evidence>
<protein>
    <submittedName>
        <fullName evidence="2">Glycoside hydrolase family 18 protein</fullName>
    </submittedName>
</protein>
<dbReference type="Gene3D" id="3.40.5.30">
    <property type="entry name" value="(Trans)glycosidases - domain 2"/>
    <property type="match status" value="1"/>
</dbReference>
<reference evidence="2 3" key="1">
    <citation type="submission" date="2020-08" db="EMBL/GenBank/DDBJ databases">
        <title>Bridging the membrane lipid divide: bacteria of the FCB group superphylum have the potential to synthesize archaeal ether lipids.</title>
        <authorList>
            <person name="Villanueva L."/>
            <person name="Von Meijenfeldt F.A.B."/>
            <person name="Westbye A.B."/>
            <person name="Yadav S."/>
            <person name="Hopmans E.C."/>
            <person name="Dutilh B.E."/>
            <person name="Sinninghe Damste J.S."/>
        </authorList>
    </citation>
    <scope>NUCLEOTIDE SEQUENCE [LARGE SCALE GENOMIC DNA]</scope>
    <source>
        <strain evidence="2">NIOZ-UU36</strain>
    </source>
</reference>
<dbReference type="Pfam" id="PF00704">
    <property type="entry name" value="Glyco_hydro_18"/>
    <property type="match status" value="1"/>
</dbReference>
<evidence type="ECO:0000313" key="2">
    <source>
        <dbReference type="EMBL" id="MBC8335730.1"/>
    </source>
</evidence>
<dbReference type="PANTHER" id="PTHR11177:SF392">
    <property type="entry name" value="HAP41P"/>
    <property type="match status" value="1"/>
</dbReference>
<gene>
    <name evidence="2" type="ORF">H8E29_10715</name>
</gene>
<accession>A0A8J6TIG1</accession>
<dbReference type="AlphaFoldDB" id="A0A8J6TIG1"/>